<keyword evidence="4" id="KW-1185">Reference proteome</keyword>
<protein>
    <submittedName>
        <fullName evidence="3">Protein FAM117B-like</fullName>
    </submittedName>
</protein>
<feature type="region of interest" description="Disordered" evidence="2">
    <location>
        <begin position="315"/>
        <end position="370"/>
    </location>
</feature>
<feature type="compositionally biased region" description="Low complexity" evidence="2">
    <location>
        <begin position="9"/>
        <end position="20"/>
    </location>
</feature>
<dbReference type="EMBL" id="JAHFZB010000010">
    <property type="protein sequence ID" value="KAK6484973.1"/>
    <property type="molecule type" value="Genomic_DNA"/>
</dbReference>
<feature type="region of interest" description="Disordered" evidence="2">
    <location>
        <begin position="215"/>
        <end position="278"/>
    </location>
</feature>
<feature type="region of interest" description="Disordered" evidence="2">
    <location>
        <begin position="1"/>
        <end position="202"/>
    </location>
</feature>
<feature type="compositionally biased region" description="Polar residues" evidence="2">
    <location>
        <begin position="154"/>
        <end position="167"/>
    </location>
</feature>
<dbReference type="Pfam" id="PF15388">
    <property type="entry name" value="FAM117"/>
    <property type="match status" value="1"/>
</dbReference>
<feature type="compositionally biased region" description="Basic residues" evidence="2">
    <location>
        <begin position="352"/>
        <end position="362"/>
    </location>
</feature>
<dbReference type="InterPro" id="IPR026642">
    <property type="entry name" value="Glcci1/FAM117"/>
</dbReference>
<feature type="compositionally biased region" description="Low complexity" evidence="2">
    <location>
        <begin position="61"/>
        <end position="121"/>
    </location>
</feature>
<feature type="compositionally biased region" description="Low complexity" evidence="2">
    <location>
        <begin position="130"/>
        <end position="140"/>
    </location>
</feature>
<gene>
    <name evidence="3" type="ORF">HHUSO_G12871</name>
</gene>
<feature type="compositionally biased region" description="Polar residues" evidence="2">
    <location>
        <begin position="444"/>
        <end position="462"/>
    </location>
</feature>
<name>A0ABR0ZJK0_HUSHU</name>
<feature type="compositionally biased region" description="Basic and acidic residues" evidence="2">
    <location>
        <begin position="244"/>
        <end position="264"/>
    </location>
</feature>
<comment type="caution">
    <text evidence="3">The sequence shown here is derived from an EMBL/GenBank/DDBJ whole genome shotgun (WGS) entry which is preliminary data.</text>
</comment>
<feature type="region of interest" description="Disordered" evidence="2">
    <location>
        <begin position="612"/>
        <end position="644"/>
    </location>
</feature>
<sequence>MSRRARRNGSPTSSSNSSSVGSGGVGSSTISSNTGGGGGGTAGCAGMGTGSRLLPMKATVPFQLKPQQQAQPTQQQQQGSSPTRNNNTTNSGETGTRTSSRNSRSPTRAANHSSSSSSCSSPTVGTQTVTSSRNSPTRSSSGGGGSTSRGSPTQHATSGSTRGSPTRQQQTSQQQQQYNNNSSLHQHAVQPQGSPCSSPTQLLWVPDSLLSASTVLAPSSSSSSSSSLSSSSGGRVRHHRRSPEHKTSPERKSPSSPGCKERPRQPSVSPSNNNIRRTSSLDTLAAPYLSGHWPRDSQGQCAPCMRDKATQTPSAWAEECSEKKKGSHKRSASWGSTDQLKEIAKLRQQLQRSKHSSRHHRDKDRQSPFHGNHAAINQLQAPIPKSVLIPIPISKSTVSRFRNSVEGLNQEIERIIIKETGDKDEQLIPQDIPDGHRAPPPLPQRSSSTRSIDTQTPSGVDRSSNSSSRSQSISPTFFTISNEGSEESPCSADDLLTDGREKDCGNSSPLPKYASSPKPNNSYMFKREPPEGCERVKVFEETLPRQLHEIPPFYCPDKNKVNFIPKSGSAFCLVSILKPLLPTQDLTFKGSGHGLIPTGIIPTVMQPIPMATVPSNGEQERISRGTSTASQKPLLPRHIEEPEN</sequence>
<reference evidence="3 4" key="1">
    <citation type="submission" date="2021-05" db="EMBL/GenBank/DDBJ databases">
        <authorList>
            <person name="Zahm M."/>
            <person name="Klopp C."/>
            <person name="Cabau C."/>
            <person name="Kuhl H."/>
            <person name="Suciu R."/>
            <person name="Ciorpac M."/>
            <person name="Holostenco D."/>
            <person name="Gessner J."/>
            <person name="Wuertz S."/>
            <person name="Hohne C."/>
            <person name="Stock M."/>
            <person name="Gislard M."/>
            <person name="Lluch J."/>
            <person name="Milhes M."/>
            <person name="Lampietro C."/>
            <person name="Lopez Roques C."/>
            <person name="Donnadieu C."/>
            <person name="Du K."/>
            <person name="Schartl M."/>
            <person name="Guiguen Y."/>
        </authorList>
    </citation>
    <scope>NUCLEOTIDE SEQUENCE [LARGE SCALE GENOMIC DNA]</scope>
    <source>
        <strain evidence="3">Hh-F2</strain>
        <tissue evidence="3">Blood</tissue>
    </source>
</reference>
<feature type="compositionally biased region" description="Polar residues" evidence="2">
    <location>
        <begin position="189"/>
        <end position="201"/>
    </location>
</feature>
<proteinExistence type="predicted"/>
<dbReference type="PANTHER" id="PTHR14972:SF6">
    <property type="entry name" value="PROTEIN FAM117B"/>
    <property type="match status" value="1"/>
</dbReference>
<feature type="region of interest" description="Disordered" evidence="2">
    <location>
        <begin position="417"/>
        <end position="523"/>
    </location>
</feature>
<feature type="compositionally biased region" description="Basic and acidic residues" evidence="2">
    <location>
        <begin position="417"/>
        <end position="426"/>
    </location>
</feature>
<feature type="compositionally biased region" description="Low complexity" evidence="2">
    <location>
        <begin position="215"/>
        <end position="234"/>
    </location>
</feature>
<accession>A0ABR0ZJK0</accession>
<dbReference type="Proteomes" id="UP001369086">
    <property type="component" value="Unassembled WGS sequence"/>
</dbReference>
<feature type="compositionally biased region" description="Low complexity" evidence="2">
    <location>
        <begin position="463"/>
        <end position="474"/>
    </location>
</feature>
<evidence type="ECO:0000313" key="3">
    <source>
        <dbReference type="EMBL" id="KAK6484973.1"/>
    </source>
</evidence>
<organism evidence="3 4">
    <name type="scientific">Huso huso</name>
    <name type="common">Beluga</name>
    <name type="synonym">Acipenser huso</name>
    <dbReference type="NCBI Taxonomy" id="61971"/>
    <lineage>
        <taxon>Eukaryota</taxon>
        <taxon>Metazoa</taxon>
        <taxon>Chordata</taxon>
        <taxon>Craniata</taxon>
        <taxon>Vertebrata</taxon>
        <taxon>Euteleostomi</taxon>
        <taxon>Actinopterygii</taxon>
        <taxon>Chondrostei</taxon>
        <taxon>Acipenseriformes</taxon>
        <taxon>Acipenseridae</taxon>
        <taxon>Huso</taxon>
    </lineage>
</organism>
<evidence type="ECO:0000256" key="2">
    <source>
        <dbReference type="SAM" id="MobiDB-lite"/>
    </source>
</evidence>
<evidence type="ECO:0000313" key="4">
    <source>
        <dbReference type="Proteomes" id="UP001369086"/>
    </source>
</evidence>
<feature type="compositionally biased region" description="Low complexity" evidence="2">
    <location>
        <begin position="168"/>
        <end position="183"/>
    </location>
</feature>
<feature type="compositionally biased region" description="Gly residues" evidence="2">
    <location>
        <begin position="34"/>
        <end position="49"/>
    </location>
</feature>
<feature type="compositionally biased region" description="Polar residues" evidence="2">
    <location>
        <begin position="266"/>
        <end position="278"/>
    </location>
</feature>
<keyword evidence="1" id="KW-0597">Phosphoprotein</keyword>
<dbReference type="PANTHER" id="PTHR14972">
    <property type="entry name" value="AGAP011572-PA"/>
    <property type="match status" value="1"/>
</dbReference>
<evidence type="ECO:0000256" key="1">
    <source>
        <dbReference type="ARBA" id="ARBA00022553"/>
    </source>
</evidence>